<protein>
    <recommendedName>
        <fullName evidence="8">Insulin-like domain-containing protein</fullName>
    </recommendedName>
</protein>
<dbReference type="InterPro" id="IPR022353">
    <property type="entry name" value="Insulin_CS"/>
</dbReference>
<dbReference type="GO" id="GO:0005576">
    <property type="term" value="C:extracellular region"/>
    <property type="evidence" value="ECO:0007669"/>
    <property type="project" value="UniProtKB-SubCell"/>
</dbReference>
<dbReference type="Proteomes" id="UP000663880">
    <property type="component" value="Unassembled WGS sequence"/>
</dbReference>
<evidence type="ECO:0000256" key="2">
    <source>
        <dbReference type="ARBA" id="ARBA00011207"/>
    </source>
</evidence>
<evidence type="ECO:0000313" key="9">
    <source>
        <dbReference type="EMBL" id="CAF4927055.1"/>
    </source>
</evidence>
<keyword evidence="3" id="KW-0165">Cleavage on pair of basic residues</keyword>
<evidence type="ECO:0000256" key="6">
    <source>
        <dbReference type="RuleBase" id="RU000406"/>
    </source>
</evidence>
<evidence type="ECO:0000256" key="5">
    <source>
        <dbReference type="ARBA" id="ARBA00023157"/>
    </source>
</evidence>
<comment type="subcellular location">
    <subcellularLocation>
        <location evidence="6">Secreted</location>
    </subcellularLocation>
</comment>
<dbReference type="PANTHER" id="PTHR13647">
    <property type="entry name" value="INSULIN-LIKE PEPTIDE 2-RELATED"/>
    <property type="match status" value="1"/>
</dbReference>
<sequence>MKVLVLLVVVSMASAAEAQGVYCGRRLAMALAMLCETNEDKRGDWSMYGPLAHERTEHQDNWSVWPSLPQPWLQLSRARSLGRPKRQVVMECCMKPCSEDELMAYC</sequence>
<gene>
    <name evidence="9" type="ORF">PMACD_LOCUS13533</name>
</gene>
<dbReference type="OrthoDB" id="10019596at2759"/>
<dbReference type="SMART" id="SM00078">
    <property type="entry name" value="IlGF"/>
    <property type="match status" value="1"/>
</dbReference>
<feature type="signal peptide" evidence="7">
    <location>
        <begin position="1"/>
        <end position="18"/>
    </location>
</feature>
<feature type="chain" id="PRO_5032778097" description="Insulin-like domain-containing protein" evidence="7">
    <location>
        <begin position="19"/>
        <end position="106"/>
    </location>
</feature>
<dbReference type="InterPro" id="IPR016179">
    <property type="entry name" value="Insulin-like"/>
</dbReference>
<dbReference type="EMBL" id="CAJOBZ010000061">
    <property type="protein sequence ID" value="CAF4927055.1"/>
    <property type="molecule type" value="Genomic_DNA"/>
</dbReference>
<evidence type="ECO:0000256" key="3">
    <source>
        <dbReference type="ARBA" id="ARBA00022685"/>
    </source>
</evidence>
<dbReference type="PANTHER" id="PTHR13647:SF4">
    <property type="entry name" value="INSULIN-LIKE PEPTIDE 1-RELATED"/>
    <property type="match status" value="1"/>
</dbReference>
<reference evidence="9" key="1">
    <citation type="submission" date="2021-02" db="EMBL/GenBank/DDBJ databases">
        <authorList>
            <person name="Steward A R."/>
        </authorList>
    </citation>
    <scope>NUCLEOTIDE SEQUENCE</scope>
</reference>
<accession>A0A821WHB8</accession>
<evidence type="ECO:0000256" key="1">
    <source>
        <dbReference type="ARBA" id="ARBA00009034"/>
    </source>
</evidence>
<dbReference type="PROSITE" id="PS00262">
    <property type="entry name" value="INSULIN"/>
    <property type="match status" value="1"/>
</dbReference>
<evidence type="ECO:0000256" key="7">
    <source>
        <dbReference type="SAM" id="SignalP"/>
    </source>
</evidence>
<keyword evidence="6" id="KW-0964">Secreted</keyword>
<comment type="similarity">
    <text evidence="1 6">Belongs to the insulin family.</text>
</comment>
<evidence type="ECO:0000259" key="8">
    <source>
        <dbReference type="SMART" id="SM00078"/>
    </source>
</evidence>
<dbReference type="GO" id="GO:0005179">
    <property type="term" value="F:hormone activity"/>
    <property type="evidence" value="ECO:0007669"/>
    <property type="project" value="InterPro"/>
</dbReference>
<feature type="domain" description="Insulin-like" evidence="8">
    <location>
        <begin position="20"/>
        <end position="106"/>
    </location>
</feature>
<name>A0A821WHB8_9NEOP</name>
<comment type="caution">
    <text evidence="9">The sequence shown here is derived from an EMBL/GenBank/DDBJ whole genome shotgun (WGS) entry which is preliminary data.</text>
</comment>
<keyword evidence="10" id="KW-1185">Reference proteome</keyword>
<keyword evidence="5" id="KW-1015">Disulfide bond</keyword>
<dbReference type="Gene3D" id="1.10.100.10">
    <property type="entry name" value="Insulin-like"/>
    <property type="match status" value="1"/>
</dbReference>
<organism evidence="9 10">
    <name type="scientific">Pieris macdunnoughi</name>
    <dbReference type="NCBI Taxonomy" id="345717"/>
    <lineage>
        <taxon>Eukaryota</taxon>
        <taxon>Metazoa</taxon>
        <taxon>Ecdysozoa</taxon>
        <taxon>Arthropoda</taxon>
        <taxon>Hexapoda</taxon>
        <taxon>Insecta</taxon>
        <taxon>Pterygota</taxon>
        <taxon>Neoptera</taxon>
        <taxon>Endopterygota</taxon>
        <taxon>Lepidoptera</taxon>
        <taxon>Glossata</taxon>
        <taxon>Ditrysia</taxon>
        <taxon>Papilionoidea</taxon>
        <taxon>Pieridae</taxon>
        <taxon>Pierinae</taxon>
        <taxon>Pieris</taxon>
    </lineage>
</organism>
<dbReference type="Pfam" id="PF00049">
    <property type="entry name" value="Insulin"/>
    <property type="match status" value="1"/>
</dbReference>
<comment type="subunit">
    <text evidence="2">Heterodimer of a B chain and an A chain linked by two disulfide bonds.</text>
</comment>
<evidence type="ECO:0000313" key="10">
    <source>
        <dbReference type="Proteomes" id="UP000663880"/>
    </source>
</evidence>
<dbReference type="InterPro" id="IPR036438">
    <property type="entry name" value="Insulin-like_sf"/>
</dbReference>
<evidence type="ECO:0000256" key="4">
    <source>
        <dbReference type="ARBA" id="ARBA00022729"/>
    </source>
</evidence>
<keyword evidence="4 7" id="KW-0732">Signal</keyword>
<dbReference type="SUPFAM" id="SSF56994">
    <property type="entry name" value="Insulin-like"/>
    <property type="match status" value="1"/>
</dbReference>
<dbReference type="AlphaFoldDB" id="A0A821WHB8"/>
<proteinExistence type="inferred from homology"/>
<dbReference type="CDD" id="cd04366">
    <property type="entry name" value="IlGF_insulin_bombyxin_like"/>
    <property type="match status" value="1"/>
</dbReference>